<protein>
    <submittedName>
        <fullName evidence="7">Threonine aldolase</fullName>
    </submittedName>
</protein>
<comment type="cofactor">
    <cofactor evidence="1">
        <name>pyridoxal 5'-phosphate</name>
        <dbReference type="ChEBI" id="CHEBI:597326"/>
    </cofactor>
</comment>
<dbReference type="Gene3D" id="3.40.640.10">
    <property type="entry name" value="Type I PLP-dependent aspartate aminotransferase-like (Major domain)"/>
    <property type="match status" value="1"/>
</dbReference>
<dbReference type="InterPro" id="IPR015422">
    <property type="entry name" value="PyrdxlP-dep_Trfase_small"/>
</dbReference>
<dbReference type="FunFam" id="3.40.640.10:FF:000030">
    <property type="entry name" value="Low-specificity L-threonine aldolase"/>
    <property type="match status" value="1"/>
</dbReference>
<evidence type="ECO:0000256" key="2">
    <source>
        <dbReference type="ARBA" id="ARBA00006966"/>
    </source>
</evidence>
<comment type="similarity">
    <text evidence="2">Belongs to the threonine aldolase family.</text>
</comment>
<dbReference type="SUPFAM" id="SSF53383">
    <property type="entry name" value="PLP-dependent transferases"/>
    <property type="match status" value="1"/>
</dbReference>
<organism evidence="7 8">
    <name type="scientific">Capsaspora owczarzaki (strain ATCC 30864)</name>
    <dbReference type="NCBI Taxonomy" id="595528"/>
    <lineage>
        <taxon>Eukaryota</taxon>
        <taxon>Filasterea</taxon>
        <taxon>Capsaspora</taxon>
    </lineage>
</organism>
<dbReference type="InterPro" id="IPR015421">
    <property type="entry name" value="PyrdxlP-dep_Trfase_major"/>
</dbReference>
<dbReference type="InterPro" id="IPR015424">
    <property type="entry name" value="PyrdxlP-dep_Trfase"/>
</dbReference>
<evidence type="ECO:0000313" key="7">
    <source>
        <dbReference type="EMBL" id="KJE91714.1"/>
    </source>
</evidence>
<dbReference type="PANTHER" id="PTHR48097">
    <property type="entry name" value="L-THREONINE ALDOLASE-RELATED"/>
    <property type="match status" value="1"/>
</dbReference>
<name>A0A0D2X204_CAPO3</name>
<dbReference type="GO" id="GO:0006567">
    <property type="term" value="P:L-threonine catabolic process"/>
    <property type="evidence" value="ECO:0007669"/>
    <property type="project" value="TreeGrafter"/>
</dbReference>
<dbReference type="OMA" id="VQTNIVI"/>
<keyword evidence="8" id="KW-1185">Reference proteome</keyword>
<dbReference type="OrthoDB" id="10261951at2759"/>
<evidence type="ECO:0000313" key="8">
    <source>
        <dbReference type="Proteomes" id="UP000008743"/>
    </source>
</evidence>
<dbReference type="EMBL" id="KE346363">
    <property type="protein sequence ID" value="KJE91714.1"/>
    <property type="molecule type" value="Genomic_DNA"/>
</dbReference>
<dbReference type="AlphaFoldDB" id="A0A0D2X204"/>
<dbReference type="GO" id="GO:0005829">
    <property type="term" value="C:cytosol"/>
    <property type="evidence" value="ECO:0007669"/>
    <property type="project" value="TreeGrafter"/>
</dbReference>
<proteinExistence type="inferred from homology"/>
<feature type="modified residue" description="N6-(pyridoxal phosphate)lysine" evidence="5">
    <location>
        <position position="216"/>
    </location>
</feature>
<dbReference type="InterPro" id="IPR023603">
    <property type="entry name" value="Low_specificity_L-TA-like"/>
</dbReference>
<dbReference type="Gene3D" id="3.90.1150.10">
    <property type="entry name" value="Aspartate Aminotransferase, domain 1"/>
    <property type="match status" value="1"/>
</dbReference>
<dbReference type="PhylomeDB" id="A0A0D2X204"/>
<evidence type="ECO:0000256" key="4">
    <source>
        <dbReference type="ARBA" id="ARBA00023239"/>
    </source>
</evidence>
<reference evidence="8" key="1">
    <citation type="submission" date="2011-02" db="EMBL/GenBank/DDBJ databases">
        <title>The Genome Sequence of Capsaspora owczarzaki ATCC 30864.</title>
        <authorList>
            <person name="Russ C."/>
            <person name="Cuomo C."/>
            <person name="Burger G."/>
            <person name="Gray M.W."/>
            <person name="Holland P.W.H."/>
            <person name="King N."/>
            <person name="Lang F.B.F."/>
            <person name="Roger A.J."/>
            <person name="Ruiz-Trillo I."/>
            <person name="Young S.K."/>
            <person name="Zeng Q."/>
            <person name="Gargeya S."/>
            <person name="Alvarado L."/>
            <person name="Berlin A."/>
            <person name="Chapman S.B."/>
            <person name="Chen Z."/>
            <person name="Freedman E."/>
            <person name="Gellesch M."/>
            <person name="Goldberg J."/>
            <person name="Griggs A."/>
            <person name="Gujja S."/>
            <person name="Heilman E."/>
            <person name="Heiman D."/>
            <person name="Howarth C."/>
            <person name="Mehta T."/>
            <person name="Neiman D."/>
            <person name="Pearson M."/>
            <person name="Roberts A."/>
            <person name="Saif S."/>
            <person name="Shea T."/>
            <person name="Shenoy N."/>
            <person name="Sisk P."/>
            <person name="Stolte C."/>
            <person name="Sykes S."/>
            <person name="White J."/>
            <person name="Yandava C."/>
            <person name="Haas B."/>
            <person name="Nusbaum C."/>
            <person name="Birren B."/>
        </authorList>
    </citation>
    <scope>NUCLEOTIDE SEQUENCE</scope>
    <source>
        <strain evidence="8">ATCC 30864</strain>
    </source>
</reference>
<dbReference type="STRING" id="595528.A0A0D2X204"/>
<dbReference type="eggNOG" id="KOG1368">
    <property type="taxonomic scope" value="Eukaryota"/>
</dbReference>
<evidence type="ECO:0000256" key="3">
    <source>
        <dbReference type="ARBA" id="ARBA00022898"/>
    </source>
</evidence>
<dbReference type="Proteomes" id="UP000008743">
    <property type="component" value="Unassembled WGS sequence"/>
</dbReference>
<dbReference type="InParanoid" id="A0A0D2X204"/>
<feature type="domain" description="Aromatic amino acid beta-eliminating lyase/threonine aldolase" evidence="6">
    <location>
        <begin position="22"/>
        <end position="302"/>
    </location>
</feature>
<dbReference type="InterPro" id="IPR001597">
    <property type="entry name" value="ArAA_b-elim_lyase/Thr_aldolase"/>
</dbReference>
<dbReference type="NCBIfam" id="NF041359">
    <property type="entry name" value="GntG_guanitoxin"/>
    <property type="match status" value="1"/>
</dbReference>
<dbReference type="PANTHER" id="PTHR48097:SF9">
    <property type="entry name" value="L-THREONINE ALDOLASE"/>
    <property type="match status" value="1"/>
</dbReference>
<accession>A0A0D2X204</accession>
<evidence type="ECO:0000259" key="6">
    <source>
        <dbReference type="Pfam" id="PF01212"/>
    </source>
</evidence>
<dbReference type="PIRSF" id="PIRSF017617">
    <property type="entry name" value="Thr_aldolase"/>
    <property type="match status" value="1"/>
</dbReference>
<dbReference type="GO" id="GO:0006545">
    <property type="term" value="P:glycine biosynthetic process"/>
    <property type="evidence" value="ECO:0007669"/>
    <property type="project" value="TreeGrafter"/>
</dbReference>
<dbReference type="FunCoup" id="A0A0D2X204">
    <property type="interactions" value="259"/>
</dbReference>
<evidence type="ECO:0000256" key="5">
    <source>
        <dbReference type="PIRSR" id="PIRSR017617-1"/>
    </source>
</evidence>
<keyword evidence="4" id="KW-0456">Lyase</keyword>
<gene>
    <name evidence="7" type="ORF">CAOG_002810</name>
</gene>
<dbReference type="Pfam" id="PF01212">
    <property type="entry name" value="Beta_elim_lyase"/>
    <property type="match status" value="1"/>
</dbReference>
<evidence type="ECO:0000256" key="1">
    <source>
        <dbReference type="ARBA" id="ARBA00001933"/>
    </source>
</evidence>
<dbReference type="GO" id="GO:0008732">
    <property type="term" value="F:L-allo-threonine aldolase activity"/>
    <property type="evidence" value="ECO:0007669"/>
    <property type="project" value="TreeGrafter"/>
</dbReference>
<sequence length="372" mass="40098">MSSYGAASTAAPSADAVPVAFDTRSDTVTKPTPGMLQAMLNAAVGDDVYDEDPSIHKLEAFVAQLTGKEAALFCATGTMTNQLAIRSQIGALESLICDIRAHIFRYECGGVAYHSQAHIIPLQPPNGGNITLEMIEAQVLTFNVHHAVTKLIEIENTLGGAVFPYDEIVRISTYAKQHGIKMHLDGARIWNASIATGIPLKQYCDHFDSVSLCLSKGLGAPIGSVLVGSRELIHRARHFRKLFGGGWRQAGLLAAGGQYAIEHQWTRMADDHANAKQFAELITKAGHMTVTNKVETNMVFVLLNPELRKKGVSWNKIAARLRSVHGIVVNEDGAHPAPVRFVFHLHITSEATAKLAAAINDEIAQALSAVVA</sequence>
<keyword evidence="3" id="KW-0663">Pyridoxal phosphate</keyword>